<sequence length="76" mass="7849">MFKNCVLKVSVDTQKWVKSAAVRAVKTMAQTAVSVIAVGSTVANVDWKLAASSAVVAGVVSILTSVAGLPEVKCEE</sequence>
<dbReference type="Proteomes" id="UP000050833">
    <property type="component" value="Unassembled WGS sequence"/>
</dbReference>
<dbReference type="Pfam" id="PF16945">
    <property type="entry name" value="Phage_r1t_holin"/>
    <property type="match status" value="1"/>
</dbReference>
<comment type="caution">
    <text evidence="1">The sequence shown here is derived from an EMBL/GenBank/DDBJ whole genome shotgun (WGS) entry which is preliminary data.</text>
</comment>
<evidence type="ECO:0008006" key="3">
    <source>
        <dbReference type="Google" id="ProtNLM"/>
    </source>
</evidence>
<name>A0AAW3JTD4_9FIRM</name>
<keyword evidence="2" id="KW-1185">Reference proteome</keyword>
<gene>
    <name evidence="1" type="ORF">APZ18_02355</name>
</gene>
<dbReference type="RefSeq" id="WP_055941254.1">
    <property type="nucleotide sequence ID" value="NZ_JAQDDZ010000003.1"/>
</dbReference>
<protein>
    <recommendedName>
        <fullName evidence="3">Phage r1t holin</fullName>
    </recommendedName>
</protein>
<dbReference type="InterPro" id="IPR020109">
    <property type="entry name" value="Holin_r1t"/>
</dbReference>
<reference evidence="1 2" key="1">
    <citation type="submission" date="2015-10" db="EMBL/GenBank/DDBJ databases">
        <title>Butyribacter intestini gen. nov., sp. nov., a butyric acid-producing bacterium of the family Lachnospiraceae isolated from the human faeces.</title>
        <authorList>
            <person name="Zou Y."/>
            <person name="Xue W."/>
            <person name="Luo G."/>
            <person name="Lv M."/>
        </authorList>
    </citation>
    <scope>NUCLEOTIDE SEQUENCE [LARGE SCALE GENOMIC DNA]</scope>
    <source>
        <strain evidence="1 2">TF01-11</strain>
    </source>
</reference>
<accession>A0AAW3JTD4</accession>
<dbReference type="EMBL" id="LLKB01000001">
    <property type="protein sequence ID" value="KQC86056.1"/>
    <property type="molecule type" value="Genomic_DNA"/>
</dbReference>
<dbReference type="AlphaFoldDB" id="A0AAW3JTD4"/>
<evidence type="ECO:0000313" key="2">
    <source>
        <dbReference type="Proteomes" id="UP000050833"/>
    </source>
</evidence>
<organism evidence="1 2">
    <name type="scientific">Butyribacter intestini</name>
    <dbReference type="NCBI Taxonomy" id="1703332"/>
    <lineage>
        <taxon>Bacteria</taxon>
        <taxon>Bacillati</taxon>
        <taxon>Bacillota</taxon>
        <taxon>Clostridia</taxon>
        <taxon>Lachnospirales</taxon>
        <taxon>Lachnospiraceae</taxon>
        <taxon>Butyribacter</taxon>
    </lineage>
</organism>
<evidence type="ECO:0000313" key="1">
    <source>
        <dbReference type="EMBL" id="KQC86056.1"/>
    </source>
</evidence>
<proteinExistence type="predicted"/>